<name>A0A645HYK0_9ZZZZ</name>
<organism evidence="1">
    <name type="scientific">bioreactor metagenome</name>
    <dbReference type="NCBI Taxonomy" id="1076179"/>
    <lineage>
        <taxon>unclassified sequences</taxon>
        <taxon>metagenomes</taxon>
        <taxon>ecological metagenomes</taxon>
    </lineage>
</organism>
<dbReference type="AlphaFoldDB" id="A0A645HYK0"/>
<protein>
    <submittedName>
        <fullName evidence="1">Uncharacterized protein</fullName>
    </submittedName>
</protein>
<evidence type="ECO:0000313" key="1">
    <source>
        <dbReference type="EMBL" id="MPN43666.1"/>
    </source>
</evidence>
<reference evidence="1" key="1">
    <citation type="submission" date="2019-08" db="EMBL/GenBank/DDBJ databases">
        <authorList>
            <person name="Kucharzyk K."/>
            <person name="Murdoch R.W."/>
            <person name="Higgins S."/>
            <person name="Loffler F."/>
        </authorList>
    </citation>
    <scope>NUCLEOTIDE SEQUENCE</scope>
</reference>
<dbReference type="EMBL" id="VSSQ01102200">
    <property type="protein sequence ID" value="MPN43666.1"/>
    <property type="molecule type" value="Genomic_DNA"/>
</dbReference>
<comment type="caution">
    <text evidence="1">The sequence shown here is derived from an EMBL/GenBank/DDBJ whole genome shotgun (WGS) entry which is preliminary data.</text>
</comment>
<accession>A0A645HYK0</accession>
<gene>
    <name evidence="1" type="ORF">SDC9_191226</name>
</gene>
<proteinExistence type="predicted"/>
<sequence>MPGLTVGTAHLGQKIARLVLVGGAARIPQEARLLDLDLRRGAATLPQYHVMAEAHAACGRTKTGWVGVETCGS</sequence>